<dbReference type="AlphaFoldDB" id="A0A1I0K2S8"/>
<dbReference type="EMBL" id="FOIJ01000009">
    <property type="protein sequence ID" value="SEU17942.1"/>
    <property type="molecule type" value="Genomic_DNA"/>
</dbReference>
<organism evidence="1 2">
    <name type="scientific">Stigmatella erecta</name>
    <dbReference type="NCBI Taxonomy" id="83460"/>
    <lineage>
        <taxon>Bacteria</taxon>
        <taxon>Pseudomonadati</taxon>
        <taxon>Myxococcota</taxon>
        <taxon>Myxococcia</taxon>
        <taxon>Myxococcales</taxon>
        <taxon>Cystobacterineae</taxon>
        <taxon>Archangiaceae</taxon>
        <taxon>Stigmatella</taxon>
    </lineage>
</organism>
<name>A0A1I0K2S8_9BACT</name>
<dbReference type="Proteomes" id="UP000199181">
    <property type="component" value="Unassembled WGS sequence"/>
</dbReference>
<sequence>MSGGTGGLAATAPKLVPYGAAPESAIPAWMAPSVPRTASTTSTWDALRRPYCTVTVRWRLLNPVLASQTFALASWMAYSGRVFSAVAGSGRLSSSA</sequence>
<accession>A0A1I0K2S8</accession>
<evidence type="ECO:0000313" key="2">
    <source>
        <dbReference type="Proteomes" id="UP000199181"/>
    </source>
</evidence>
<protein>
    <submittedName>
        <fullName evidence="1">Uncharacterized protein</fullName>
    </submittedName>
</protein>
<keyword evidence="2" id="KW-1185">Reference proteome</keyword>
<proteinExistence type="predicted"/>
<evidence type="ECO:0000313" key="1">
    <source>
        <dbReference type="EMBL" id="SEU17942.1"/>
    </source>
</evidence>
<reference evidence="2" key="1">
    <citation type="submission" date="2016-10" db="EMBL/GenBank/DDBJ databases">
        <authorList>
            <person name="Varghese N."/>
            <person name="Submissions S."/>
        </authorList>
    </citation>
    <scope>NUCLEOTIDE SEQUENCE [LARGE SCALE GENOMIC DNA]</scope>
    <source>
        <strain evidence="2">DSM 16858</strain>
    </source>
</reference>
<gene>
    <name evidence="1" type="ORF">SAMN05443639_10915</name>
</gene>